<evidence type="ECO:0008006" key="4">
    <source>
        <dbReference type="Google" id="ProtNLM"/>
    </source>
</evidence>
<comment type="caution">
    <text evidence="2">The sequence shown here is derived from an EMBL/GenBank/DDBJ whole genome shotgun (WGS) entry which is preliminary data.</text>
</comment>
<feature type="transmembrane region" description="Helical" evidence="1">
    <location>
        <begin position="40"/>
        <end position="64"/>
    </location>
</feature>
<keyword evidence="1" id="KW-0812">Transmembrane</keyword>
<keyword evidence="3" id="KW-1185">Reference proteome</keyword>
<dbReference type="EMBL" id="BAABAT010000061">
    <property type="protein sequence ID" value="GAA4263126.1"/>
    <property type="molecule type" value="Genomic_DNA"/>
</dbReference>
<accession>A0ABP8DTA4</accession>
<sequence>MLAVAAATAATWWLWLGWDTGYQVDPVTGAMSGPYQGWQVIGCVLCLGAIAAVGGWLLSPWLVAPTMTVTFTAVWSADAARDETGLWAVGAVLVFIGMGVGATVLSTGAWLTARHWRR</sequence>
<evidence type="ECO:0000256" key="1">
    <source>
        <dbReference type="SAM" id="Phobius"/>
    </source>
</evidence>
<feature type="transmembrane region" description="Helical" evidence="1">
    <location>
        <begin position="84"/>
        <end position="111"/>
    </location>
</feature>
<evidence type="ECO:0000313" key="2">
    <source>
        <dbReference type="EMBL" id="GAA4263126.1"/>
    </source>
</evidence>
<keyword evidence="1" id="KW-1133">Transmembrane helix</keyword>
<name>A0ABP8DTA4_9ACTN</name>
<gene>
    <name evidence="2" type="ORF">GCM10022255_104850</name>
</gene>
<evidence type="ECO:0000313" key="3">
    <source>
        <dbReference type="Proteomes" id="UP001500620"/>
    </source>
</evidence>
<keyword evidence="1" id="KW-0472">Membrane</keyword>
<proteinExistence type="predicted"/>
<reference evidence="3" key="1">
    <citation type="journal article" date="2019" name="Int. J. Syst. Evol. Microbiol.">
        <title>The Global Catalogue of Microorganisms (GCM) 10K type strain sequencing project: providing services to taxonomists for standard genome sequencing and annotation.</title>
        <authorList>
            <consortium name="The Broad Institute Genomics Platform"/>
            <consortium name="The Broad Institute Genome Sequencing Center for Infectious Disease"/>
            <person name="Wu L."/>
            <person name="Ma J."/>
        </authorList>
    </citation>
    <scope>NUCLEOTIDE SEQUENCE [LARGE SCALE GENOMIC DNA]</scope>
    <source>
        <strain evidence="3">JCM 17441</strain>
    </source>
</reference>
<protein>
    <recommendedName>
        <fullName evidence="4">Integral membrane protein</fullName>
    </recommendedName>
</protein>
<organism evidence="2 3">
    <name type="scientific">Dactylosporangium darangshiense</name>
    <dbReference type="NCBI Taxonomy" id="579108"/>
    <lineage>
        <taxon>Bacteria</taxon>
        <taxon>Bacillati</taxon>
        <taxon>Actinomycetota</taxon>
        <taxon>Actinomycetes</taxon>
        <taxon>Micromonosporales</taxon>
        <taxon>Micromonosporaceae</taxon>
        <taxon>Dactylosporangium</taxon>
    </lineage>
</organism>
<dbReference type="Proteomes" id="UP001500620">
    <property type="component" value="Unassembled WGS sequence"/>
</dbReference>